<keyword evidence="2" id="KW-1185">Reference proteome</keyword>
<dbReference type="RefSeq" id="XP_022470215.1">
    <property type="nucleotide sequence ID" value="XM_022623308.1"/>
</dbReference>
<dbReference type="AlphaFoldDB" id="A0A1G4AV59"/>
<evidence type="ECO:0000313" key="2">
    <source>
        <dbReference type="Proteomes" id="UP000176998"/>
    </source>
</evidence>
<dbReference type="EMBL" id="MJBS01000130">
    <property type="protein sequence ID" value="OHE93047.1"/>
    <property type="molecule type" value="Genomic_DNA"/>
</dbReference>
<accession>A0A1G4AV59</accession>
<gene>
    <name evidence="1" type="ORF">CORC01_11686</name>
</gene>
<sequence>MSPLYHTTRRLLPATLARIFLRGVASGASGQRRQCHPRPWGSLWPRSGLHCRRCSM</sequence>
<proteinExistence type="predicted"/>
<reference evidence="1 2" key="1">
    <citation type="submission" date="2016-09" db="EMBL/GenBank/DDBJ databases">
        <authorList>
            <person name="Capua I."/>
            <person name="De Benedictis P."/>
            <person name="Joannis T."/>
            <person name="Lombin L.H."/>
            <person name="Cattoli G."/>
        </authorList>
    </citation>
    <scope>NUCLEOTIDE SEQUENCE [LARGE SCALE GENOMIC DNA]</scope>
    <source>
        <strain evidence="1 2">IMI 309357</strain>
    </source>
</reference>
<protein>
    <submittedName>
        <fullName evidence="1">Uncharacterized protein</fullName>
    </submittedName>
</protein>
<evidence type="ECO:0000313" key="1">
    <source>
        <dbReference type="EMBL" id="OHE93047.1"/>
    </source>
</evidence>
<dbReference type="GeneID" id="34564818"/>
<dbReference type="Proteomes" id="UP000176998">
    <property type="component" value="Unassembled WGS sequence"/>
</dbReference>
<comment type="caution">
    <text evidence="1">The sequence shown here is derived from an EMBL/GenBank/DDBJ whole genome shotgun (WGS) entry which is preliminary data.</text>
</comment>
<organism evidence="1 2">
    <name type="scientific">Colletotrichum orchidophilum</name>
    <dbReference type="NCBI Taxonomy" id="1209926"/>
    <lineage>
        <taxon>Eukaryota</taxon>
        <taxon>Fungi</taxon>
        <taxon>Dikarya</taxon>
        <taxon>Ascomycota</taxon>
        <taxon>Pezizomycotina</taxon>
        <taxon>Sordariomycetes</taxon>
        <taxon>Hypocreomycetidae</taxon>
        <taxon>Glomerellales</taxon>
        <taxon>Glomerellaceae</taxon>
        <taxon>Colletotrichum</taxon>
    </lineage>
</organism>
<name>A0A1G4AV59_9PEZI</name>